<comment type="caution">
    <text evidence="2">The sequence shown here is derived from an EMBL/GenBank/DDBJ whole genome shotgun (WGS) entry which is preliminary data.</text>
</comment>
<reference evidence="2 3" key="1">
    <citation type="submission" date="2024-09" db="EMBL/GenBank/DDBJ databases">
        <title>Chromosome-scale assembly of Riccia fluitans.</title>
        <authorList>
            <person name="Paukszto L."/>
            <person name="Sawicki J."/>
            <person name="Karawczyk K."/>
            <person name="Piernik-Szablinska J."/>
            <person name="Szczecinska M."/>
            <person name="Mazdziarz M."/>
        </authorList>
    </citation>
    <scope>NUCLEOTIDE SEQUENCE [LARGE SCALE GENOMIC DNA]</scope>
    <source>
        <strain evidence="2">Rf_01</strain>
        <tissue evidence="2">Aerial parts of the thallus</tissue>
    </source>
</reference>
<dbReference type="AlphaFoldDB" id="A0ABD1Y0C5"/>
<sequence>MEDPREEETIPESQMMIRLNRWNLSSLSHIRIQACNLFPRIVVHQLRRIQPLIIALDSGAVEARGRRPAPMSASRGLKCGLCKQLDHNRRTCPRSHQEDAVHTDEDPVTEHATDDDHIENIATQNDTQAIVLQFEASSRESDHALFDEEETNEDFMHADLAN</sequence>
<gene>
    <name evidence="2" type="ORF">R1flu_000390</name>
</gene>
<proteinExistence type="predicted"/>
<protein>
    <submittedName>
        <fullName evidence="2">Uncharacterized protein</fullName>
    </submittedName>
</protein>
<accession>A0ABD1Y0C5</accession>
<name>A0ABD1Y0C5_9MARC</name>
<evidence type="ECO:0000313" key="2">
    <source>
        <dbReference type="EMBL" id="KAL2620185.1"/>
    </source>
</evidence>
<dbReference type="EMBL" id="JBHFFA010000006">
    <property type="protein sequence ID" value="KAL2620185.1"/>
    <property type="molecule type" value="Genomic_DNA"/>
</dbReference>
<dbReference type="Proteomes" id="UP001605036">
    <property type="component" value="Unassembled WGS sequence"/>
</dbReference>
<feature type="region of interest" description="Disordered" evidence="1">
    <location>
        <begin position="141"/>
        <end position="162"/>
    </location>
</feature>
<keyword evidence="3" id="KW-1185">Reference proteome</keyword>
<evidence type="ECO:0000256" key="1">
    <source>
        <dbReference type="SAM" id="MobiDB-lite"/>
    </source>
</evidence>
<feature type="region of interest" description="Disordered" evidence="1">
    <location>
        <begin position="91"/>
        <end position="115"/>
    </location>
</feature>
<organism evidence="2 3">
    <name type="scientific">Riccia fluitans</name>
    <dbReference type="NCBI Taxonomy" id="41844"/>
    <lineage>
        <taxon>Eukaryota</taxon>
        <taxon>Viridiplantae</taxon>
        <taxon>Streptophyta</taxon>
        <taxon>Embryophyta</taxon>
        <taxon>Marchantiophyta</taxon>
        <taxon>Marchantiopsida</taxon>
        <taxon>Marchantiidae</taxon>
        <taxon>Marchantiales</taxon>
        <taxon>Ricciaceae</taxon>
        <taxon>Riccia</taxon>
    </lineage>
</organism>
<evidence type="ECO:0000313" key="3">
    <source>
        <dbReference type="Proteomes" id="UP001605036"/>
    </source>
</evidence>